<dbReference type="Gene3D" id="3.30.70.270">
    <property type="match status" value="1"/>
</dbReference>
<gene>
    <name evidence="2" type="primary">yeaP</name>
    <name evidence="2" type="ORF">SAMEA4530655_02166</name>
</gene>
<proteinExistence type="predicted"/>
<dbReference type="STRING" id="93222.NA29_15050"/>
<protein>
    <submittedName>
        <fullName evidence="2">Probable diguanylate cyclase YeaP</fullName>
        <ecNumber evidence="2">2.7.7.65</ecNumber>
    </submittedName>
</protein>
<evidence type="ECO:0000313" key="2">
    <source>
        <dbReference type="EMBL" id="SNU84809.1"/>
    </source>
</evidence>
<dbReference type="Proteomes" id="UP000215126">
    <property type="component" value="Chromosome 1"/>
</dbReference>
<accession>A0A239SHT8</accession>
<dbReference type="InterPro" id="IPR003018">
    <property type="entry name" value="GAF"/>
</dbReference>
<dbReference type="CDD" id="cd01949">
    <property type="entry name" value="GGDEF"/>
    <property type="match status" value="1"/>
</dbReference>
<dbReference type="NCBIfam" id="TIGR00254">
    <property type="entry name" value="GGDEF"/>
    <property type="match status" value="1"/>
</dbReference>
<dbReference type="Gene3D" id="3.30.450.40">
    <property type="match status" value="1"/>
</dbReference>
<dbReference type="GO" id="GO:0052621">
    <property type="term" value="F:diguanylate cyclase activity"/>
    <property type="evidence" value="ECO:0007669"/>
    <property type="project" value="UniProtKB-EC"/>
</dbReference>
<keyword evidence="2" id="KW-0808">Transferase</keyword>
<organism evidence="2 3">
    <name type="scientific">Pandoraea sputorum</name>
    <dbReference type="NCBI Taxonomy" id="93222"/>
    <lineage>
        <taxon>Bacteria</taxon>
        <taxon>Pseudomonadati</taxon>
        <taxon>Pseudomonadota</taxon>
        <taxon>Betaproteobacteria</taxon>
        <taxon>Burkholderiales</taxon>
        <taxon>Burkholderiaceae</taxon>
        <taxon>Pandoraea</taxon>
    </lineage>
</organism>
<dbReference type="PANTHER" id="PTHR46663:SF2">
    <property type="entry name" value="GGDEF DOMAIN-CONTAINING PROTEIN"/>
    <property type="match status" value="1"/>
</dbReference>
<dbReference type="EMBL" id="LT906435">
    <property type="protein sequence ID" value="SNU84809.1"/>
    <property type="molecule type" value="Genomic_DNA"/>
</dbReference>
<name>A0A239SHT8_9BURK</name>
<dbReference type="PANTHER" id="PTHR46663">
    <property type="entry name" value="DIGUANYLATE CYCLASE DGCT-RELATED"/>
    <property type="match status" value="1"/>
</dbReference>
<dbReference type="InterPro" id="IPR000160">
    <property type="entry name" value="GGDEF_dom"/>
</dbReference>
<dbReference type="InterPro" id="IPR043128">
    <property type="entry name" value="Rev_trsase/Diguanyl_cyclase"/>
</dbReference>
<dbReference type="AlphaFoldDB" id="A0A239SHT8"/>
<keyword evidence="2" id="KW-0548">Nucleotidyltransferase</keyword>
<reference evidence="2 3" key="1">
    <citation type="submission" date="2017-06" db="EMBL/GenBank/DDBJ databases">
        <authorList>
            <consortium name="Pathogen Informatics"/>
        </authorList>
    </citation>
    <scope>NUCLEOTIDE SEQUENCE [LARGE SCALE GENOMIC DNA]</scope>
    <source>
        <strain evidence="2 3">NCTC13161</strain>
    </source>
</reference>
<dbReference type="SMART" id="SM00065">
    <property type="entry name" value="GAF"/>
    <property type="match status" value="1"/>
</dbReference>
<dbReference type="InterPro" id="IPR052163">
    <property type="entry name" value="DGC-Regulatory_Protein"/>
</dbReference>
<keyword evidence="3" id="KW-1185">Reference proteome</keyword>
<dbReference type="SUPFAM" id="SSF55073">
    <property type="entry name" value="Nucleotide cyclase"/>
    <property type="match status" value="1"/>
</dbReference>
<dbReference type="PROSITE" id="PS50887">
    <property type="entry name" value="GGDEF"/>
    <property type="match status" value="1"/>
</dbReference>
<dbReference type="Pfam" id="PF13185">
    <property type="entry name" value="GAF_2"/>
    <property type="match status" value="1"/>
</dbReference>
<feature type="domain" description="GGDEF" evidence="1">
    <location>
        <begin position="209"/>
        <end position="338"/>
    </location>
</feature>
<dbReference type="InterPro" id="IPR029016">
    <property type="entry name" value="GAF-like_dom_sf"/>
</dbReference>
<dbReference type="SUPFAM" id="SSF55781">
    <property type="entry name" value="GAF domain-like"/>
    <property type="match status" value="1"/>
</dbReference>
<dbReference type="EC" id="2.7.7.65" evidence="2"/>
<evidence type="ECO:0000259" key="1">
    <source>
        <dbReference type="PROSITE" id="PS50887"/>
    </source>
</evidence>
<sequence length="338" mass="36771">MSQNAVAVMPESNTLLEIVKAQTEIAKLGLDLGGVMDFVTERVQHLTQANGAVVELAEGDDMVYRAASGVATNLLGMRLSRDGSLSGQCVKTGEILRCDDSETDPRVDREACRKVGLRSMIVTPLKHLDTTVGVLKVFAPDPLAFPDADVRTLELMSELIAAAMFHAARFETSQLYLQATHDALTGLPNRALFYDRLRQAVHLALRSSSRLGILNIDMDGLKPINDRYGHRAGDAAIRAAAERMNATARRSDTIARVGGDEFGMILCGIHSREDAEAHSQRLAQEVGAPFEFEGKPLELGVSVGIAMLPDDGTDMTQLMDHADEAMYAIKRTRPGTRR</sequence>
<evidence type="ECO:0000313" key="3">
    <source>
        <dbReference type="Proteomes" id="UP000215126"/>
    </source>
</evidence>
<dbReference type="SMART" id="SM00267">
    <property type="entry name" value="GGDEF"/>
    <property type="match status" value="1"/>
</dbReference>
<dbReference type="Pfam" id="PF00990">
    <property type="entry name" value="GGDEF"/>
    <property type="match status" value="1"/>
</dbReference>
<dbReference type="InterPro" id="IPR029787">
    <property type="entry name" value="Nucleotide_cyclase"/>
</dbReference>